<dbReference type="EMBL" id="CP022521">
    <property type="protein sequence ID" value="ASO22247.1"/>
    <property type="molecule type" value="Genomic_DNA"/>
</dbReference>
<dbReference type="RefSeq" id="WP_093943246.1">
    <property type="nucleotide sequence ID" value="NZ_CP022521.1"/>
</dbReference>
<keyword evidence="3" id="KW-1185">Reference proteome</keyword>
<evidence type="ECO:0000256" key="1">
    <source>
        <dbReference type="SAM" id="MobiDB-lite"/>
    </source>
</evidence>
<dbReference type="Proteomes" id="UP000204221">
    <property type="component" value="Chromosome"/>
</dbReference>
<name>A0A221WAA3_9PSEU</name>
<accession>A0A221WAA3</accession>
<evidence type="ECO:0000313" key="2">
    <source>
        <dbReference type="EMBL" id="ASO22247.1"/>
    </source>
</evidence>
<protein>
    <recommendedName>
        <fullName evidence="4">DUF2630 domain-containing protein</fullName>
    </recommendedName>
</protein>
<sequence length="81" mass="9585">MREEEILMRIRELVDEEHALRAERESGRIDGADETDRLRHVESALDQCWDLLRRRRVQAARGGDADDVEPRPADEVQRYQQ</sequence>
<evidence type="ECO:0000313" key="3">
    <source>
        <dbReference type="Proteomes" id="UP000204221"/>
    </source>
</evidence>
<dbReference type="AlphaFoldDB" id="A0A221WAA3"/>
<dbReference type="InterPro" id="IPR020311">
    <property type="entry name" value="Uncharacterised_Rv0898c"/>
</dbReference>
<feature type="region of interest" description="Disordered" evidence="1">
    <location>
        <begin position="60"/>
        <end position="81"/>
    </location>
</feature>
<organism evidence="2 3">
    <name type="scientific">Actinoalloteichus hoggarensis</name>
    <dbReference type="NCBI Taxonomy" id="1470176"/>
    <lineage>
        <taxon>Bacteria</taxon>
        <taxon>Bacillati</taxon>
        <taxon>Actinomycetota</taxon>
        <taxon>Actinomycetes</taxon>
        <taxon>Pseudonocardiales</taxon>
        <taxon>Pseudonocardiaceae</taxon>
        <taxon>Actinoalloteichus</taxon>
    </lineage>
</organism>
<proteinExistence type="predicted"/>
<evidence type="ECO:0008006" key="4">
    <source>
        <dbReference type="Google" id="ProtNLM"/>
    </source>
</evidence>
<reference evidence="2 3" key="1">
    <citation type="submission" date="2017-07" db="EMBL/GenBank/DDBJ databases">
        <title>Complete genome sequence of Actinoalloteichus hoggarensis DSM 45943, type strain of Actinoalloteichus hoggarensis.</title>
        <authorList>
            <person name="Ruckert C."/>
            <person name="Nouioui I."/>
            <person name="Willmese J."/>
            <person name="van Wezel G."/>
            <person name="Klenk H.-P."/>
            <person name="Kalinowski J."/>
            <person name="Zotchev S.B."/>
        </authorList>
    </citation>
    <scope>NUCLEOTIDE SEQUENCE [LARGE SCALE GENOMIC DNA]</scope>
    <source>
        <strain evidence="2 3">DSM 45943</strain>
    </source>
</reference>
<dbReference type="KEGG" id="ahg:AHOG_23185"/>
<feature type="compositionally biased region" description="Basic and acidic residues" evidence="1">
    <location>
        <begin position="68"/>
        <end position="81"/>
    </location>
</feature>
<dbReference type="OrthoDB" id="7376174at2"/>
<gene>
    <name evidence="2" type="ORF">AHOG_23185</name>
</gene>
<dbReference type="Pfam" id="PF10944">
    <property type="entry name" value="DUF2630"/>
    <property type="match status" value="1"/>
</dbReference>